<protein>
    <recommendedName>
        <fullName evidence="3 10">Carbonic anhydrase</fullName>
        <ecNumber evidence="2 10">4.2.1.1</ecNumber>
    </recommendedName>
    <alternativeName>
        <fullName evidence="7 10">Carbonate dehydratase</fullName>
    </alternativeName>
</protein>
<dbReference type="PROSITE" id="PS00704">
    <property type="entry name" value="PROK_CO2_ANHYDRASE_1"/>
    <property type="match status" value="1"/>
</dbReference>
<comment type="similarity">
    <text evidence="1 10">Belongs to the beta-class carbonic anhydrase family.</text>
</comment>
<feature type="binding site" evidence="9">
    <location>
        <position position="114"/>
    </location>
    <ligand>
        <name>Zn(2+)</name>
        <dbReference type="ChEBI" id="CHEBI:29105"/>
    </ligand>
</feature>
<dbReference type="OrthoDB" id="9797527at2"/>
<comment type="catalytic activity">
    <reaction evidence="8 10">
        <text>hydrogencarbonate + H(+) = CO2 + H2O</text>
        <dbReference type="Rhea" id="RHEA:10748"/>
        <dbReference type="ChEBI" id="CHEBI:15377"/>
        <dbReference type="ChEBI" id="CHEBI:15378"/>
        <dbReference type="ChEBI" id="CHEBI:16526"/>
        <dbReference type="ChEBI" id="CHEBI:17544"/>
        <dbReference type="EC" id="4.2.1.1"/>
    </reaction>
</comment>
<evidence type="ECO:0000256" key="9">
    <source>
        <dbReference type="PIRSR" id="PIRSR601765-1"/>
    </source>
</evidence>
<dbReference type="FunFam" id="3.40.1050.10:FF:000003">
    <property type="entry name" value="Carbonic anhydrase"/>
    <property type="match status" value="1"/>
</dbReference>
<keyword evidence="14" id="KW-1185">Reference proteome</keyword>
<dbReference type="InterPro" id="IPR015892">
    <property type="entry name" value="Carbonic_anhydrase_CS"/>
</dbReference>
<dbReference type="InterPro" id="IPR045066">
    <property type="entry name" value="Beta_CA_cladeB"/>
</dbReference>
<dbReference type="Proteomes" id="UP000029558">
    <property type="component" value="Chromosome"/>
</dbReference>
<evidence type="ECO:0000313" key="11">
    <source>
        <dbReference type="EMBL" id="ALB22350.1"/>
    </source>
</evidence>
<dbReference type="AlphaFoldDB" id="A0A095CAC3"/>
<feature type="binding site" evidence="9">
    <location>
        <position position="117"/>
    </location>
    <ligand>
        <name>Zn(2+)</name>
        <dbReference type="ChEBI" id="CHEBI:29105"/>
    </ligand>
</feature>
<dbReference type="GO" id="GO:0015976">
    <property type="term" value="P:carbon utilization"/>
    <property type="evidence" value="ECO:0007669"/>
    <property type="project" value="InterPro"/>
</dbReference>
<evidence type="ECO:0000256" key="4">
    <source>
        <dbReference type="ARBA" id="ARBA00022723"/>
    </source>
</evidence>
<reference evidence="11 13" key="1">
    <citation type="journal article" date="2014" name="Genome Announc.">
        <title>Comparative Genome Analysis of Two Isolates of the Fish Pathogen Piscirickettsia salmonis from Different Hosts Reveals Major Differences in Virulence-Associated Secretion Systems.</title>
        <authorList>
            <person name="Bohle H."/>
            <person name="Henriquez P."/>
            <person name="Grothusen H."/>
            <person name="Navas E."/>
            <person name="Sandoval A."/>
            <person name="Bustamante F."/>
            <person name="Bustos P."/>
            <person name="Mancilla M."/>
        </authorList>
    </citation>
    <scope>NUCLEOTIDE SEQUENCE [LARGE SCALE GENOMIC DNA]</scope>
    <source>
        <strain evidence="13">B1-32597</strain>
        <strain evidence="11">PM32597B1</strain>
    </source>
</reference>
<evidence type="ECO:0000313" key="14">
    <source>
        <dbReference type="Proteomes" id="UP000422232"/>
    </source>
</evidence>
<comment type="cofactor">
    <cofactor evidence="9">
        <name>Zn(2+)</name>
        <dbReference type="ChEBI" id="CHEBI:29105"/>
    </cofactor>
    <text evidence="9">Binds 1 zinc ion per subunit.</text>
</comment>
<gene>
    <name evidence="12" type="primary">cynT</name>
    <name evidence="11" type="ORF">KU39_1167</name>
    <name evidence="12" type="ORF">Psal009_02222</name>
</gene>
<dbReference type="Pfam" id="PF00484">
    <property type="entry name" value="Pro_CA"/>
    <property type="match status" value="1"/>
</dbReference>
<dbReference type="GeneID" id="66741133"/>
<dbReference type="InterPro" id="IPR001765">
    <property type="entry name" value="Carbonic_anhydrase"/>
</dbReference>
<dbReference type="EMBL" id="CP012508">
    <property type="protein sequence ID" value="ALB22350.1"/>
    <property type="molecule type" value="Genomic_DNA"/>
</dbReference>
<dbReference type="CDD" id="cd00884">
    <property type="entry name" value="beta_CA_cladeB"/>
    <property type="match status" value="1"/>
</dbReference>
<dbReference type="RefSeq" id="WP_016209947.1">
    <property type="nucleotide sequence ID" value="NZ_CP012413.1"/>
</dbReference>
<evidence type="ECO:0000256" key="3">
    <source>
        <dbReference type="ARBA" id="ARBA00014628"/>
    </source>
</evidence>
<dbReference type="PROSITE" id="PS00705">
    <property type="entry name" value="PROK_CO2_ANHYDRASE_2"/>
    <property type="match status" value="1"/>
</dbReference>
<dbReference type="EMBL" id="CP038908">
    <property type="protein sequence ID" value="QGO06314.1"/>
    <property type="molecule type" value="Genomic_DNA"/>
</dbReference>
<evidence type="ECO:0000256" key="8">
    <source>
        <dbReference type="ARBA" id="ARBA00048348"/>
    </source>
</evidence>
<dbReference type="PANTHER" id="PTHR11002:SF76">
    <property type="entry name" value="CARBONIC ANHYDRASE"/>
    <property type="match status" value="1"/>
</dbReference>
<dbReference type="InterPro" id="IPR036874">
    <property type="entry name" value="Carbonic_anhydrase_sf"/>
</dbReference>
<keyword evidence="5 9" id="KW-0862">Zinc</keyword>
<reference evidence="11" key="2">
    <citation type="submission" date="2015-08" db="EMBL/GenBank/DDBJ databases">
        <title>Complete genome sequence of Piscirickettsia salmonis strain PM32597B1.</title>
        <authorList>
            <person name="Bohle H."/>
            <person name="Henriquez P."/>
            <person name="Navas E."/>
            <person name="Grothusen H."/>
            <person name="Bustamante F."/>
            <person name="Bustos P."/>
            <person name="Bustos P."/>
            <person name="Mancilla M."/>
        </authorList>
    </citation>
    <scope>NUCLEOTIDE SEQUENCE</scope>
    <source>
        <strain evidence="11">PM32597B1</strain>
    </source>
</reference>
<evidence type="ECO:0000256" key="5">
    <source>
        <dbReference type="ARBA" id="ARBA00022833"/>
    </source>
</evidence>
<evidence type="ECO:0000256" key="1">
    <source>
        <dbReference type="ARBA" id="ARBA00006217"/>
    </source>
</evidence>
<organism evidence="12 14">
    <name type="scientific">Piscirickettsia salmonis</name>
    <dbReference type="NCBI Taxonomy" id="1238"/>
    <lineage>
        <taxon>Bacteria</taxon>
        <taxon>Pseudomonadati</taxon>
        <taxon>Pseudomonadota</taxon>
        <taxon>Gammaproteobacteria</taxon>
        <taxon>Thiotrichales</taxon>
        <taxon>Piscirickettsiaceae</taxon>
        <taxon>Piscirickettsia</taxon>
    </lineage>
</organism>
<evidence type="ECO:0000256" key="2">
    <source>
        <dbReference type="ARBA" id="ARBA00012925"/>
    </source>
</evidence>
<evidence type="ECO:0000313" key="13">
    <source>
        <dbReference type="Proteomes" id="UP000029558"/>
    </source>
</evidence>
<reference evidence="12 14" key="3">
    <citation type="submission" date="2019-04" db="EMBL/GenBank/DDBJ databases">
        <title>Complete genome sequencing of Piscirickettsia salmonis strain Psal-009.</title>
        <authorList>
            <person name="Schober I."/>
            <person name="Bunk B."/>
            <person name="Sproer C."/>
            <person name="Carril G.P."/>
            <person name="Riedel T."/>
            <person name="Flores-Herrera P.A."/>
            <person name="Nourdin-Galindo G."/>
            <person name="Marshall S.H."/>
            <person name="Overmann J."/>
        </authorList>
    </citation>
    <scope>NUCLEOTIDE SEQUENCE [LARGE SCALE GENOMIC DNA]</scope>
    <source>
        <strain evidence="12 14">Psal-009</strain>
    </source>
</reference>
<comment type="function">
    <text evidence="10">Reversible hydration of carbon dioxide.</text>
</comment>
<proteinExistence type="inferred from homology"/>
<feature type="binding site" evidence="9">
    <location>
        <position position="51"/>
    </location>
    <ligand>
        <name>Zn(2+)</name>
        <dbReference type="ChEBI" id="CHEBI:29105"/>
    </ligand>
</feature>
<sequence length="220" mass="24837">MKEKSGKNPIVQLILGHKDFKEEYLSEENERYRKEAAQGQHPKVLIISCSDSRVNPVIVNHINLGQVFSIQNVANTVPPYQPGKLGADSHHGTSAAIEFAVLGLNVEHIIVYGHSGCGGIRSLVEGELPFKPTFVDQWVRILDAAKQNVQRDFPDATVDEQCHHCEREGVKVSLKNLLTFPWVKERVDNHTLQLHGWHFDIPTGDITRFDEKKNSFLKLD</sequence>
<keyword evidence="6 10" id="KW-0456">Lyase</keyword>
<evidence type="ECO:0000256" key="10">
    <source>
        <dbReference type="RuleBase" id="RU003956"/>
    </source>
</evidence>
<dbReference type="STRING" id="1238.AWJ11_05835"/>
<evidence type="ECO:0000256" key="6">
    <source>
        <dbReference type="ARBA" id="ARBA00023239"/>
    </source>
</evidence>
<dbReference type="SUPFAM" id="SSF53056">
    <property type="entry name" value="beta-carbonic anhydrase, cab"/>
    <property type="match status" value="1"/>
</dbReference>
<accession>A0A095CAC3</accession>
<name>A0A095CAC3_PISSA</name>
<dbReference type="GO" id="GO:0004089">
    <property type="term" value="F:carbonate dehydratase activity"/>
    <property type="evidence" value="ECO:0007669"/>
    <property type="project" value="UniProtKB-UniRule"/>
</dbReference>
<feature type="binding site" evidence="9">
    <location>
        <position position="49"/>
    </location>
    <ligand>
        <name>Zn(2+)</name>
        <dbReference type="ChEBI" id="CHEBI:29105"/>
    </ligand>
</feature>
<keyword evidence="4 9" id="KW-0479">Metal-binding</keyword>
<dbReference type="PANTHER" id="PTHR11002">
    <property type="entry name" value="CARBONIC ANHYDRASE"/>
    <property type="match status" value="1"/>
</dbReference>
<evidence type="ECO:0000256" key="7">
    <source>
        <dbReference type="ARBA" id="ARBA00031969"/>
    </source>
</evidence>
<dbReference type="Gene3D" id="3.40.1050.10">
    <property type="entry name" value="Carbonic anhydrase"/>
    <property type="match status" value="1"/>
</dbReference>
<evidence type="ECO:0000313" key="12">
    <source>
        <dbReference type="EMBL" id="QGO06314.1"/>
    </source>
</evidence>
<dbReference type="GO" id="GO:0008270">
    <property type="term" value="F:zinc ion binding"/>
    <property type="evidence" value="ECO:0007669"/>
    <property type="project" value="UniProtKB-UniRule"/>
</dbReference>
<dbReference type="Proteomes" id="UP000422232">
    <property type="component" value="Chromosome"/>
</dbReference>
<dbReference type="SMART" id="SM00947">
    <property type="entry name" value="Pro_CA"/>
    <property type="match status" value="1"/>
</dbReference>
<dbReference type="EC" id="4.2.1.1" evidence="2 10"/>